<accession>A0A2M4D790</accession>
<name>A0A2M4D790_ANODA</name>
<protein>
    <submittedName>
        <fullName evidence="1">Putative secreted protein</fullName>
    </submittedName>
</protein>
<dbReference type="AlphaFoldDB" id="A0A2M4D790"/>
<reference evidence="1" key="1">
    <citation type="submission" date="2018-01" db="EMBL/GenBank/DDBJ databases">
        <title>An insight into the sialome of Amazonian anophelines.</title>
        <authorList>
            <person name="Ribeiro J.M."/>
            <person name="Scarpassa V."/>
            <person name="Calvo E."/>
        </authorList>
    </citation>
    <scope>NUCLEOTIDE SEQUENCE</scope>
</reference>
<organism evidence="1">
    <name type="scientific">Anopheles darlingi</name>
    <name type="common">Mosquito</name>
    <dbReference type="NCBI Taxonomy" id="43151"/>
    <lineage>
        <taxon>Eukaryota</taxon>
        <taxon>Metazoa</taxon>
        <taxon>Ecdysozoa</taxon>
        <taxon>Arthropoda</taxon>
        <taxon>Hexapoda</taxon>
        <taxon>Insecta</taxon>
        <taxon>Pterygota</taxon>
        <taxon>Neoptera</taxon>
        <taxon>Endopterygota</taxon>
        <taxon>Diptera</taxon>
        <taxon>Nematocera</taxon>
        <taxon>Culicoidea</taxon>
        <taxon>Culicidae</taxon>
        <taxon>Anophelinae</taxon>
        <taxon>Anopheles</taxon>
    </lineage>
</organism>
<proteinExistence type="predicted"/>
<sequence length="103" mass="11246">MPRVKQANMTGATWTLLADARAAIVPGPYPSPCSRWAQRTVRSYISPQVTRTSSPPAVLPPPICVTCAGSALRNELSTSWPRLWFTFRVRGVLGPDQIRPIGS</sequence>
<dbReference type="EMBL" id="GGFL01009231">
    <property type="protein sequence ID" value="MBW73409.1"/>
    <property type="molecule type" value="Transcribed_RNA"/>
</dbReference>
<evidence type="ECO:0000313" key="1">
    <source>
        <dbReference type="EMBL" id="MBW73409.1"/>
    </source>
</evidence>